<evidence type="ECO:0000256" key="3">
    <source>
        <dbReference type="ARBA" id="ARBA00023125"/>
    </source>
</evidence>
<dbReference type="InterPro" id="IPR037171">
    <property type="entry name" value="NagB/RpiA_transferase-like"/>
</dbReference>
<dbReference type="GO" id="GO:0003677">
    <property type="term" value="F:DNA binding"/>
    <property type="evidence" value="ECO:0007669"/>
    <property type="project" value="UniProtKB-KW"/>
</dbReference>
<feature type="domain" description="HTH deoR-type" evidence="5">
    <location>
        <begin position="3"/>
        <end position="58"/>
    </location>
</feature>
<dbReference type="PROSITE" id="PS51000">
    <property type="entry name" value="HTH_DEOR_2"/>
    <property type="match status" value="1"/>
</dbReference>
<name>A0A037ZN12_9RHOB</name>
<protein>
    <submittedName>
        <fullName evidence="6">DeoR faimly transcriptional regulator</fullName>
    </submittedName>
</protein>
<dbReference type="InterPro" id="IPR036388">
    <property type="entry name" value="WH-like_DNA-bd_sf"/>
</dbReference>
<accession>A0A037ZN12</accession>
<evidence type="ECO:0000256" key="1">
    <source>
        <dbReference type="ARBA" id="ARBA00022491"/>
    </source>
</evidence>
<comment type="caution">
    <text evidence="6">The sequence shown here is derived from an EMBL/GenBank/DDBJ whole genome shotgun (WGS) entry which is preliminary data.</text>
</comment>
<dbReference type="PANTHER" id="PTHR30363:SF4">
    <property type="entry name" value="GLYCEROL-3-PHOSPHATE REGULON REPRESSOR"/>
    <property type="match status" value="1"/>
</dbReference>
<dbReference type="InterPro" id="IPR050313">
    <property type="entry name" value="Carb_Metab_HTH_regulators"/>
</dbReference>
<dbReference type="RefSeq" id="WP_035258524.1">
    <property type="nucleotide sequence ID" value="NZ_JFKE01000003.1"/>
</dbReference>
<evidence type="ECO:0000313" key="6">
    <source>
        <dbReference type="EMBL" id="KAJ56231.1"/>
    </source>
</evidence>
<evidence type="ECO:0000313" key="7">
    <source>
        <dbReference type="Proteomes" id="UP000026249"/>
    </source>
</evidence>
<sequence length="257" mass="28379">MKLEDRRQQIVDLLMVQGSVTLEDLASQFGVSKMTIHRDLDDLEEAGLLRKVRGGASIETSSQFESDYRYRERRGAEEKKRIGRAAIEMLEPGMTVLVNDGSTAGLLADMLPDKRPITVITNNHAVIQTLIGVTGVTLIALGGAYSKKYNGFYGIITEEALARLRADVAFISSPAIQGTTAFHQDHEFVKIKRLMIAAGTKRYLLVDHLKFGRTALHEIADLRDFDAVITSQALPKDMAVPLRDADVNLIVAETDPQ</sequence>
<dbReference type="SUPFAM" id="SSF100950">
    <property type="entry name" value="NagB/RpiA/CoA transferase-like"/>
    <property type="match status" value="1"/>
</dbReference>
<dbReference type="GO" id="GO:0003700">
    <property type="term" value="F:DNA-binding transcription factor activity"/>
    <property type="evidence" value="ECO:0007669"/>
    <property type="project" value="InterPro"/>
</dbReference>
<dbReference type="PRINTS" id="PR00037">
    <property type="entry name" value="HTHLACR"/>
</dbReference>
<gene>
    <name evidence="6" type="ORF">ACMU_10790</name>
</gene>
<dbReference type="InterPro" id="IPR018356">
    <property type="entry name" value="Tscrpt_reg_HTH_DeoR_CS"/>
</dbReference>
<dbReference type="AlphaFoldDB" id="A0A037ZN12"/>
<dbReference type="Proteomes" id="UP000026249">
    <property type="component" value="Unassembled WGS sequence"/>
</dbReference>
<proteinExistence type="predicted"/>
<dbReference type="Gene3D" id="1.10.10.10">
    <property type="entry name" value="Winged helix-like DNA-binding domain superfamily/Winged helix DNA-binding domain"/>
    <property type="match status" value="1"/>
</dbReference>
<dbReference type="STRING" id="1454373.ACMU_10790"/>
<reference evidence="6 7" key="1">
    <citation type="submission" date="2014-03" db="EMBL/GenBank/DDBJ databases">
        <title>Draft Genome Sequence of Actibacterium mucosum KCTC 23349, a Marine Alphaproteobacterium with Complex Ionic Requirements Isolated from Mediterranean Seawater at Malvarrosa Beach, Valencia, Spain.</title>
        <authorList>
            <person name="Arahal D.R."/>
            <person name="Shao Z."/>
            <person name="Lai Q."/>
            <person name="Pujalte M.J."/>
        </authorList>
    </citation>
    <scope>NUCLEOTIDE SEQUENCE [LARGE SCALE GENOMIC DNA]</scope>
    <source>
        <strain evidence="6 7">KCTC 23349</strain>
    </source>
</reference>
<keyword evidence="4" id="KW-0804">Transcription</keyword>
<dbReference type="InterPro" id="IPR001034">
    <property type="entry name" value="DeoR_HTH"/>
</dbReference>
<dbReference type="OrthoDB" id="9816363at2"/>
<keyword evidence="2" id="KW-0805">Transcription regulation</keyword>
<keyword evidence="7" id="KW-1185">Reference proteome</keyword>
<evidence type="ECO:0000256" key="2">
    <source>
        <dbReference type="ARBA" id="ARBA00023015"/>
    </source>
</evidence>
<dbReference type="InterPro" id="IPR036390">
    <property type="entry name" value="WH_DNA-bd_sf"/>
</dbReference>
<dbReference type="EMBL" id="JFKE01000003">
    <property type="protein sequence ID" value="KAJ56231.1"/>
    <property type="molecule type" value="Genomic_DNA"/>
</dbReference>
<dbReference type="SMART" id="SM00420">
    <property type="entry name" value="HTH_DEOR"/>
    <property type="match status" value="1"/>
</dbReference>
<dbReference type="PROSITE" id="PS00894">
    <property type="entry name" value="HTH_DEOR_1"/>
    <property type="match status" value="1"/>
</dbReference>
<keyword evidence="1" id="KW-0678">Repressor</keyword>
<dbReference type="SUPFAM" id="SSF46785">
    <property type="entry name" value="Winged helix' DNA-binding domain"/>
    <property type="match status" value="1"/>
</dbReference>
<dbReference type="InterPro" id="IPR014036">
    <property type="entry name" value="DeoR-like_C"/>
</dbReference>
<dbReference type="InterPro" id="IPR011991">
    <property type="entry name" value="ArsR-like_HTH"/>
</dbReference>
<evidence type="ECO:0000256" key="4">
    <source>
        <dbReference type="ARBA" id="ARBA00023163"/>
    </source>
</evidence>
<dbReference type="Pfam" id="PF08220">
    <property type="entry name" value="HTH_DeoR"/>
    <property type="match status" value="1"/>
</dbReference>
<dbReference type="SMART" id="SM01134">
    <property type="entry name" value="DeoRC"/>
    <property type="match status" value="1"/>
</dbReference>
<dbReference type="PANTHER" id="PTHR30363">
    <property type="entry name" value="HTH-TYPE TRANSCRIPTIONAL REGULATOR SRLR-RELATED"/>
    <property type="match status" value="1"/>
</dbReference>
<dbReference type="Pfam" id="PF00455">
    <property type="entry name" value="DeoRC"/>
    <property type="match status" value="1"/>
</dbReference>
<organism evidence="6 7">
    <name type="scientific">Actibacterium mucosum KCTC 23349</name>
    <dbReference type="NCBI Taxonomy" id="1454373"/>
    <lineage>
        <taxon>Bacteria</taxon>
        <taxon>Pseudomonadati</taxon>
        <taxon>Pseudomonadota</taxon>
        <taxon>Alphaproteobacteria</taxon>
        <taxon>Rhodobacterales</taxon>
        <taxon>Roseobacteraceae</taxon>
        <taxon>Actibacterium</taxon>
    </lineage>
</organism>
<keyword evidence="3" id="KW-0238">DNA-binding</keyword>
<evidence type="ECO:0000259" key="5">
    <source>
        <dbReference type="PROSITE" id="PS51000"/>
    </source>
</evidence>
<dbReference type="CDD" id="cd00090">
    <property type="entry name" value="HTH_ARSR"/>
    <property type="match status" value="1"/>
</dbReference>